<evidence type="ECO:0000256" key="4">
    <source>
        <dbReference type="ARBA" id="ARBA00022840"/>
    </source>
</evidence>
<proteinExistence type="predicted"/>
<name>A0AA90H8V8_9ACTN</name>
<protein>
    <submittedName>
        <fullName evidence="6">1,4-alpha-glucan branching protein</fullName>
    </submittedName>
</protein>
<evidence type="ECO:0000256" key="3">
    <source>
        <dbReference type="ARBA" id="ARBA00022777"/>
    </source>
</evidence>
<dbReference type="AlphaFoldDB" id="A0AA90H8V8"/>
<evidence type="ECO:0000256" key="2">
    <source>
        <dbReference type="ARBA" id="ARBA00022741"/>
    </source>
</evidence>
<organism evidence="6">
    <name type="scientific">Streptantibioticus silvisoli</name>
    <dbReference type="NCBI Taxonomy" id="2705255"/>
    <lineage>
        <taxon>Bacteria</taxon>
        <taxon>Bacillati</taxon>
        <taxon>Actinomycetota</taxon>
        <taxon>Actinomycetes</taxon>
        <taxon>Kitasatosporales</taxon>
        <taxon>Streptomycetaceae</taxon>
        <taxon>Streptantibioticus</taxon>
    </lineage>
</organism>
<dbReference type="GO" id="GO:0016301">
    <property type="term" value="F:kinase activity"/>
    <property type="evidence" value="ECO:0007669"/>
    <property type="project" value="UniProtKB-KW"/>
</dbReference>
<dbReference type="GO" id="GO:0005524">
    <property type="term" value="F:ATP binding"/>
    <property type="evidence" value="ECO:0007669"/>
    <property type="project" value="UniProtKB-KW"/>
</dbReference>
<comment type="caution">
    <text evidence="6">The sequence shown here is derived from an EMBL/GenBank/DDBJ whole genome shotgun (WGS) entry which is preliminary data.</text>
</comment>
<reference evidence="6" key="1">
    <citation type="submission" date="2023-05" db="EMBL/GenBank/DDBJ databases">
        <title>Streptantibioticus silvisoli sp. nov., acidotolerant actinomycetes 1 from pine litter.</title>
        <authorList>
            <person name="Swiecimska M."/>
            <person name="Golinska P."/>
            <person name="Sangal V."/>
            <person name="Wachnowicz B."/>
            <person name="Goodfellow M."/>
        </authorList>
    </citation>
    <scope>NUCLEOTIDE SEQUENCE</scope>
    <source>
        <strain evidence="6">SL13</strain>
    </source>
</reference>
<dbReference type="EMBL" id="JABXJJ020000034">
    <property type="protein sequence ID" value="MDI5972634.1"/>
    <property type="molecule type" value="Genomic_DNA"/>
</dbReference>
<dbReference type="RefSeq" id="WP_271315081.1">
    <property type="nucleotide sequence ID" value="NZ_JABXJJ020000034.1"/>
</dbReference>
<dbReference type="Pfam" id="PF18085">
    <property type="entry name" value="Mak_N_cap"/>
    <property type="match status" value="1"/>
</dbReference>
<feature type="domain" description="Maltokinase N-terminal cap" evidence="5">
    <location>
        <begin position="20"/>
        <end position="107"/>
    </location>
</feature>
<keyword evidence="1" id="KW-0808">Transferase</keyword>
<evidence type="ECO:0000313" key="6">
    <source>
        <dbReference type="EMBL" id="MDI5972634.1"/>
    </source>
</evidence>
<keyword evidence="4" id="KW-0067">ATP-binding</keyword>
<evidence type="ECO:0000259" key="5">
    <source>
        <dbReference type="Pfam" id="PF18085"/>
    </source>
</evidence>
<gene>
    <name evidence="6" type="ORF">POF50_025380</name>
</gene>
<keyword evidence="2" id="KW-0547">Nucleotide-binding</keyword>
<keyword evidence="3" id="KW-0418">Kinase</keyword>
<accession>A0AA90H8V8</accession>
<dbReference type="InterPro" id="IPR040999">
    <property type="entry name" value="Mak_N_cap"/>
</dbReference>
<sequence length="225" mass="23280">MAVIHRTTMSPNKLELLASWLPGRPWYAGGGREPVLGKGGGFRLDDPAGEVGIEFFVATDGSGERPVPYLVPLSYRGAPLDGAEHALIGTSEHGVLGTRWVYDGTHDPVLLAQLLAFVGGSAEAQAQSVSDTPDPSVGVRFTAPDRAAAVGGARVDGVTDGPHGTDVAVTTDSGPLVLRFERSPLPEGHVSGAEGLLGHVTLDWTLPDGTGRRGHAVTVREPAGA</sequence>
<evidence type="ECO:0000256" key="1">
    <source>
        <dbReference type="ARBA" id="ARBA00022679"/>
    </source>
</evidence>